<feature type="domain" description="CENP-V/GFA" evidence="5">
    <location>
        <begin position="7"/>
        <end position="120"/>
    </location>
</feature>
<evidence type="ECO:0000259" key="5">
    <source>
        <dbReference type="PROSITE" id="PS51891"/>
    </source>
</evidence>
<dbReference type="InterPro" id="IPR006913">
    <property type="entry name" value="CENP-V/GFA"/>
</dbReference>
<dbReference type="EMBL" id="JAFFZP010000034">
    <property type="protein sequence ID" value="MBN0989178.1"/>
    <property type="molecule type" value="Genomic_DNA"/>
</dbReference>
<evidence type="ECO:0000313" key="6">
    <source>
        <dbReference type="EMBL" id="MBN0989178.1"/>
    </source>
</evidence>
<dbReference type="Gene3D" id="3.90.1590.10">
    <property type="entry name" value="glutathione-dependent formaldehyde- activating enzyme (gfa)"/>
    <property type="match status" value="1"/>
</dbReference>
<dbReference type="InterPro" id="IPR011057">
    <property type="entry name" value="Mss4-like_sf"/>
</dbReference>
<gene>
    <name evidence="6" type="ORF">JW498_17555</name>
</gene>
<evidence type="ECO:0000313" key="7">
    <source>
        <dbReference type="Proteomes" id="UP000760472"/>
    </source>
</evidence>
<evidence type="ECO:0000256" key="1">
    <source>
        <dbReference type="ARBA" id="ARBA00005495"/>
    </source>
</evidence>
<reference evidence="6 7" key="1">
    <citation type="submission" date="2021-02" db="EMBL/GenBank/DDBJ databases">
        <title>A novel species of genus Amphritea isolated from a fishpond in China.</title>
        <authorList>
            <person name="Lu H."/>
        </authorList>
    </citation>
    <scope>NUCLEOTIDE SEQUENCE [LARGE SCALE GENOMIC DNA]</scope>
    <source>
        <strain evidence="6 7">RP18W</strain>
    </source>
</reference>
<sequence>MSDTLTVTGQCLCGAVSMSTGSMSPSMGACHCSMCRTWTGGPLLAVDCAADLQISGAEYIRRFQSSDWAERGFCSQCGTHLFYHLTQQDQYIVPIGFFAVDEGVTFSHQIFIDEKPEYYSFANVTKDMTGAEVFALYASE</sequence>
<dbReference type="SUPFAM" id="SSF51316">
    <property type="entry name" value="Mss4-like"/>
    <property type="match status" value="1"/>
</dbReference>
<comment type="caution">
    <text evidence="6">The sequence shown here is derived from an EMBL/GenBank/DDBJ whole genome shotgun (WGS) entry which is preliminary data.</text>
</comment>
<dbReference type="PANTHER" id="PTHR33337">
    <property type="entry name" value="GFA DOMAIN-CONTAINING PROTEIN"/>
    <property type="match status" value="1"/>
</dbReference>
<evidence type="ECO:0000256" key="2">
    <source>
        <dbReference type="ARBA" id="ARBA00022723"/>
    </source>
</evidence>
<keyword evidence="4" id="KW-0456">Lyase</keyword>
<protein>
    <submittedName>
        <fullName evidence="6">GFA family protein</fullName>
    </submittedName>
</protein>
<dbReference type="RefSeq" id="WP_205211522.1">
    <property type="nucleotide sequence ID" value="NZ_JAFFZO010000028.1"/>
</dbReference>
<evidence type="ECO:0000256" key="3">
    <source>
        <dbReference type="ARBA" id="ARBA00022833"/>
    </source>
</evidence>
<keyword evidence="2" id="KW-0479">Metal-binding</keyword>
<organism evidence="6 7">
    <name type="scientific">Amphritea pacifica</name>
    <dbReference type="NCBI Taxonomy" id="2811233"/>
    <lineage>
        <taxon>Bacteria</taxon>
        <taxon>Pseudomonadati</taxon>
        <taxon>Pseudomonadota</taxon>
        <taxon>Gammaproteobacteria</taxon>
        <taxon>Oceanospirillales</taxon>
        <taxon>Oceanospirillaceae</taxon>
        <taxon>Amphritea</taxon>
    </lineage>
</organism>
<accession>A0ABS2WBT6</accession>
<dbReference type="PROSITE" id="PS51891">
    <property type="entry name" value="CENP_V_GFA"/>
    <property type="match status" value="1"/>
</dbReference>
<name>A0ABS2WBT6_9GAMM</name>
<dbReference type="Proteomes" id="UP000760472">
    <property type="component" value="Unassembled WGS sequence"/>
</dbReference>
<keyword evidence="7" id="KW-1185">Reference proteome</keyword>
<comment type="similarity">
    <text evidence="1">Belongs to the Gfa family.</text>
</comment>
<keyword evidence="3" id="KW-0862">Zinc</keyword>
<proteinExistence type="inferred from homology"/>
<evidence type="ECO:0000256" key="4">
    <source>
        <dbReference type="ARBA" id="ARBA00023239"/>
    </source>
</evidence>
<dbReference type="Pfam" id="PF04828">
    <property type="entry name" value="GFA"/>
    <property type="match status" value="1"/>
</dbReference>
<dbReference type="PANTHER" id="PTHR33337:SF40">
    <property type="entry name" value="CENP-V_GFA DOMAIN-CONTAINING PROTEIN-RELATED"/>
    <property type="match status" value="1"/>
</dbReference>